<dbReference type="KEGG" id="pect:BN1012_Phect3233"/>
<organism evidence="1 2">
    <name type="scientific">Candidatus Phaeomarinibacter ectocarpi</name>
    <dbReference type="NCBI Taxonomy" id="1458461"/>
    <lineage>
        <taxon>Bacteria</taxon>
        <taxon>Pseudomonadati</taxon>
        <taxon>Pseudomonadota</taxon>
        <taxon>Alphaproteobacteria</taxon>
        <taxon>Hyphomicrobiales</taxon>
        <taxon>Parvibaculaceae</taxon>
        <taxon>Candidatus Phaeomarinibacter</taxon>
    </lineage>
</organism>
<proteinExistence type="predicted"/>
<accession>X5MNN4</accession>
<gene>
    <name evidence="1" type="ORF">BN1012_Phect3233</name>
</gene>
<reference evidence="1 2" key="1">
    <citation type="journal article" date="2014" name="Front. Genet.">
        <title>Genome and metabolic network of "Candidatus Phaeomarinobacter ectocarpi" Ec32, a new candidate genus of Alphaproteobacteria frequently associated with brown algae.</title>
        <authorList>
            <person name="Dittami S.M."/>
            <person name="Barbeyron T."/>
            <person name="Boyen C."/>
            <person name="Cambefort J."/>
            <person name="Collet G."/>
            <person name="Delage L."/>
            <person name="Gobet A."/>
            <person name="Groisillier A."/>
            <person name="Leblanc C."/>
            <person name="Michel G."/>
            <person name="Scornet D."/>
            <person name="Siegel A."/>
            <person name="Tapia J.E."/>
            <person name="Tonon T."/>
        </authorList>
    </citation>
    <scope>NUCLEOTIDE SEQUENCE [LARGE SCALE GENOMIC DNA]</scope>
    <source>
        <strain evidence="1 2">Ec32</strain>
    </source>
</reference>
<dbReference type="STRING" id="1458461.BN1012_Phect3233"/>
<dbReference type="HOGENOM" id="CLU_3306525_0_0_5"/>
<dbReference type="Proteomes" id="UP000032160">
    <property type="component" value="Chromosome I"/>
</dbReference>
<dbReference type="AlphaFoldDB" id="X5MNN4"/>
<name>X5MNN4_9HYPH</name>
<dbReference type="EMBL" id="HG966617">
    <property type="protein sequence ID" value="CDO61445.1"/>
    <property type="molecule type" value="Genomic_DNA"/>
</dbReference>
<protein>
    <submittedName>
        <fullName evidence="1">Uncharacterized protein</fullName>
    </submittedName>
</protein>
<keyword evidence="2" id="KW-1185">Reference proteome</keyword>
<evidence type="ECO:0000313" key="2">
    <source>
        <dbReference type="Proteomes" id="UP000032160"/>
    </source>
</evidence>
<evidence type="ECO:0000313" key="1">
    <source>
        <dbReference type="EMBL" id="CDO61445.1"/>
    </source>
</evidence>
<sequence>MNMPWATGEFANGSVMDSRQLFLGAHFNHLHGHAKKGGK</sequence>